<dbReference type="AlphaFoldDB" id="A0A084SZH3"/>
<feature type="region of interest" description="Disordered" evidence="1">
    <location>
        <begin position="41"/>
        <end position="115"/>
    </location>
</feature>
<evidence type="ECO:0000313" key="3">
    <source>
        <dbReference type="EMBL" id="KFA93858.1"/>
    </source>
</evidence>
<reference evidence="3 4" key="1">
    <citation type="submission" date="2014-07" db="EMBL/GenBank/DDBJ databases">
        <title>Draft Genome Sequence of Gephyronic Acid Producer, Cystobacter violaceus Strain Cb vi76.</title>
        <authorList>
            <person name="Stevens D.C."/>
            <person name="Young J."/>
            <person name="Carmichael R."/>
            <person name="Tan J."/>
            <person name="Taylor R.E."/>
        </authorList>
    </citation>
    <scope>NUCLEOTIDE SEQUENCE [LARGE SCALE GENOMIC DNA]</scope>
    <source>
        <strain evidence="3 4">Cb vi76</strain>
    </source>
</reference>
<proteinExistence type="predicted"/>
<organism evidence="3 4">
    <name type="scientific">Archangium violaceum Cb vi76</name>
    <dbReference type="NCBI Taxonomy" id="1406225"/>
    <lineage>
        <taxon>Bacteria</taxon>
        <taxon>Pseudomonadati</taxon>
        <taxon>Myxococcota</taxon>
        <taxon>Myxococcia</taxon>
        <taxon>Myxococcales</taxon>
        <taxon>Cystobacterineae</taxon>
        <taxon>Archangiaceae</taxon>
        <taxon>Archangium</taxon>
    </lineage>
</organism>
<dbReference type="RefSeq" id="WP_043391030.1">
    <property type="nucleotide sequence ID" value="NZ_JPMI01000036.1"/>
</dbReference>
<evidence type="ECO:0000313" key="4">
    <source>
        <dbReference type="Proteomes" id="UP000028547"/>
    </source>
</evidence>
<sequence>MKKLPALIAIGVLGLSGCASSSGALAEGELPLEDLMNETEVAQRSRADAPTVYNGEATGGAGHTVTTGDGRIWAPEIAPGNTVTRTQSDTWRGLQETDGAQSVIIDEGPTREGSQ</sequence>
<feature type="compositionally biased region" description="Polar residues" evidence="1">
    <location>
        <begin position="81"/>
        <end position="90"/>
    </location>
</feature>
<evidence type="ECO:0000256" key="2">
    <source>
        <dbReference type="SAM" id="SignalP"/>
    </source>
</evidence>
<dbReference type="PROSITE" id="PS51257">
    <property type="entry name" value="PROKAR_LIPOPROTEIN"/>
    <property type="match status" value="1"/>
</dbReference>
<evidence type="ECO:0008006" key="5">
    <source>
        <dbReference type="Google" id="ProtNLM"/>
    </source>
</evidence>
<dbReference type="Proteomes" id="UP000028547">
    <property type="component" value="Unassembled WGS sequence"/>
</dbReference>
<protein>
    <recommendedName>
        <fullName evidence="5">Lipoprotein</fullName>
    </recommendedName>
</protein>
<feature type="signal peptide" evidence="2">
    <location>
        <begin position="1"/>
        <end position="26"/>
    </location>
</feature>
<evidence type="ECO:0000256" key="1">
    <source>
        <dbReference type="SAM" id="MobiDB-lite"/>
    </source>
</evidence>
<accession>A0A084SZH3</accession>
<dbReference type="EMBL" id="JPMI01000036">
    <property type="protein sequence ID" value="KFA93858.1"/>
    <property type="molecule type" value="Genomic_DNA"/>
</dbReference>
<comment type="caution">
    <text evidence="3">The sequence shown here is derived from an EMBL/GenBank/DDBJ whole genome shotgun (WGS) entry which is preliminary data.</text>
</comment>
<name>A0A084SZH3_9BACT</name>
<gene>
    <name evidence="3" type="ORF">Q664_06745</name>
</gene>
<feature type="chain" id="PRO_5001782183" description="Lipoprotein" evidence="2">
    <location>
        <begin position="27"/>
        <end position="115"/>
    </location>
</feature>
<keyword evidence="2" id="KW-0732">Signal</keyword>